<comment type="caution">
    <text evidence="2">The sequence shown here is derived from an EMBL/GenBank/DDBJ whole genome shotgun (WGS) entry which is preliminary data.</text>
</comment>
<dbReference type="EMBL" id="BMRP01000022">
    <property type="protein sequence ID" value="GGU82094.1"/>
    <property type="molecule type" value="Genomic_DNA"/>
</dbReference>
<name>A0ABQ2VGD5_9ACTN</name>
<accession>A0ABQ2VGD5</accession>
<reference evidence="3" key="1">
    <citation type="journal article" date="2019" name="Int. J. Syst. Evol. Microbiol.">
        <title>The Global Catalogue of Microorganisms (GCM) 10K type strain sequencing project: providing services to taxonomists for standard genome sequencing and annotation.</title>
        <authorList>
            <consortium name="The Broad Institute Genomics Platform"/>
            <consortium name="The Broad Institute Genome Sequencing Center for Infectious Disease"/>
            <person name="Wu L."/>
            <person name="Ma J."/>
        </authorList>
    </citation>
    <scope>NUCLEOTIDE SEQUENCE [LARGE SCALE GENOMIC DNA]</scope>
    <source>
        <strain evidence="3">JCM 3399</strain>
    </source>
</reference>
<keyword evidence="3" id="KW-1185">Reference proteome</keyword>
<proteinExistence type="predicted"/>
<dbReference type="Proteomes" id="UP000654471">
    <property type="component" value="Unassembled WGS sequence"/>
</dbReference>
<organism evidence="2 3">
    <name type="scientific">Streptomyces albospinus</name>
    <dbReference type="NCBI Taxonomy" id="285515"/>
    <lineage>
        <taxon>Bacteria</taxon>
        <taxon>Bacillati</taxon>
        <taxon>Actinomycetota</taxon>
        <taxon>Actinomycetes</taxon>
        <taxon>Kitasatosporales</taxon>
        <taxon>Streptomycetaceae</taxon>
        <taxon>Streptomyces</taxon>
    </lineage>
</organism>
<gene>
    <name evidence="2" type="ORF">GCM10010211_55080</name>
</gene>
<evidence type="ECO:0000256" key="1">
    <source>
        <dbReference type="SAM" id="MobiDB-lite"/>
    </source>
</evidence>
<evidence type="ECO:0000313" key="3">
    <source>
        <dbReference type="Proteomes" id="UP000654471"/>
    </source>
</evidence>
<feature type="region of interest" description="Disordered" evidence="1">
    <location>
        <begin position="60"/>
        <end position="101"/>
    </location>
</feature>
<protein>
    <submittedName>
        <fullName evidence="2">Uncharacterized protein</fullName>
    </submittedName>
</protein>
<evidence type="ECO:0000313" key="2">
    <source>
        <dbReference type="EMBL" id="GGU82094.1"/>
    </source>
</evidence>
<sequence length="127" mass="13194">MHGAARPEMSAEAWAVGVHGAGPAVAGAVEDDVLIHEAAGQDTAGDEFAGACQAEPAAGVGQMPPWFFDGGVRTTRPGQFVPHRDDRQTTTGKGSGYRPSGKVTHMRYLLAITPCPIPDEPTIGCPE</sequence>